<feature type="chain" id="PRO_5032396377" description="receptor protein-tyrosine kinase" evidence="18">
    <location>
        <begin position="21"/>
        <end position="768"/>
    </location>
</feature>
<dbReference type="InterPro" id="IPR020635">
    <property type="entry name" value="Tyr_kinase_cat_dom"/>
</dbReference>
<dbReference type="InterPro" id="IPR013783">
    <property type="entry name" value="Ig-like_fold"/>
</dbReference>
<dbReference type="GO" id="GO:0005886">
    <property type="term" value="C:plasma membrane"/>
    <property type="evidence" value="ECO:0007669"/>
    <property type="project" value="TreeGrafter"/>
</dbReference>
<evidence type="ECO:0000256" key="7">
    <source>
        <dbReference type="ARBA" id="ARBA00022741"/>
    </source>
</evidence>
<feature type="domain" description="Protein kinase" evidence="19">
    <location>
        <begin position="433"/>
        <end position="725"/>
    </location>
</feature>
<proteinExistence type="predicted"/>
<dbReference type="AlphaFoldDB" id="A0A834IAW6"/>
<evidence type="ECO:0000256" key="16">
    <source>
        <dbReference type="PROSITE-ProRule" id="PRU10141"/>
    </source>
</evidence>
<dbReference type="Pfam" id="PF07714">
    <property type="entry name" value="PK_Tyr_Ser-Thr"/>
    <property type="match status" value="1"/>
</dbReference>
<dbReference type="PRINTS" id="PR00109">
    <property type="entry name" value="TYRKINASE"/>
</dbReference>
<dbReference type="Gene3D" id="3.30.200.20">
    <property type="entry name" value="Phosphorylase Kinase, domain 1"/>
    <property type="match status" value="1"/>
</dbReference>
<dbReference type="SUPFAM" id="SSF49265">
    <property type="entry name" value="Fibronectin type III"/>
    <property type="match status" value="2"/>
</dbReference>
<comment type="subcellular location">
    <subcellularLocation>
        <location evidence="1">Membrane</location>
        <topology evidence="1">Single-pass type I membrane protein</topology>
    </subcellularLocation>
</comment>
<protein>
    <recommendedName>
        <fullName evidence="2">receptor protein-tyrosine kinase</fullName>
        <ecNumber evidence="2">2.7.10.1</ecNumber>
    </recommendedName>
</protein>
<dbReference type="Pfam" id="PF23008">
    <property type="entry name" value="FN3_Tor_3rd"/>
    <property type="match status" value="1"/>
</dbReference>
<keyword evidence="5 18" id="KW-0732">Signal</keyword>
<keyword evidence="7 16" id="KW-0547">Nucleotide-binding</keyword>
<evidence type="ECO:0000256" key="2">
    <source>
        <dbReference type="ARBA" id="ARBA00011902"/>
    </source>
</evidence>
<evidence type="ECO:0000256" key="1">
    <source>
        <dbReference type="ARBA" id="ARBA00004479"/>
    </source>
</evidence>
<dbReference type="PROSITE" id="PS00109">
    <property type="entry name" value="PROTEIN_KINASE_TYR"/>
    <property type="match status" value="1"/>
</dbReference>
<evidence type="ECO:0000256" key="5">
    <source>
        <dbReference type="ARBA" id="ARBA00022729"/>
    </source>
</evidence>
<dbReference type="PANTHER" id="PTHR24416:SF620">
    <property type="entry name" value="TYROSINE-PROTEIN KINASE RECEPTOR TORSO"/>
    <property type="match status" value="1"/>
</dbReference>
<evidence type="ECO:0000313" key="21">
    <source>
        <dbReference type="Proteomes" id="UP000625711"/>
    </source>
</evidence>
<keyword evidence="10 17" id="KW-1133">Transmembrane helix</keyword>
<evidence type="ECO:0000256" key="18">
    <source>
        <dbReference type="SAM" id="SignalP"/>
    </source>
</evidence>
<dbReference type="GO" id="GO:0004714">
    <property type="term" value="F:transmembrane receptor protein tyrosine kinase activity"/>
    <property type="evidence" value="ECO:0007669"/>
    <property type="project" value="UniProtKB-EC"/>
</dbReference>
<dbReference type="GO" id="GO:0007169">
    <property type="term" value="P:cell surface receptor protein tyrosine kinase signaling pathway"/>
    <property type="evidence" value="ECO:0007669"/>
    <property type="project" value="TreeGrafter"/>
</dbReference>
<dbReference type="PANTHER" id="PTHR24416">
    <property type="entry name" value="TYROSINE-PROTEIN KINASE RECEPTOR"/>
    <property type="match status" value="1"/>
</dbReference>
<gene>
    <name evidence="20" type="ORF">GWI33_009205</name>
</gene>
<dbReference type="InterPro" id="IPR001245">
    <property type="entry name" value="Ser-Thr/Tyr_kinase_cat_dom"/>
</dbReference>
<dbReference type="InterPro" id="IPR050122">
    <property type="entry name" value="RTK"/>
</dbReference>
<keyword evidence="4 17" id="KW-0812">Transmembrane</keyword>
<dbReference type="GO" id="GO:1902533">
    <property type="term" value="P:positive regulation of intracellular signal transduction"/>
    <property type="evidence" value="ECO:0007669"/>
    <property type="project" value="UniProtKB-ARBA"/>
</dbReference>
<dbReference type="GO" id="GO:0043235">
    <property type="term" value="C:receptor complex"/>
    <property type="evidence" value="ECO:0007669"/>
    <property type="project" value="TreeGrafter"/>
</dbReference>
<keyword evidence="8" id="KW-0418">Kinase</keyword>
<dbReference type="InterPro" id="IPR036116">
    <property type="entry name" value="FN3_sf"/>
</dbReference>
<dbReference type="GO" id="GO:0005524">
    <property type="term" value="F:ATP binding"/>
    <property type="evidence" value="ECO:0007669"/>
    <property type="project" value="UniProtKB-UniRule"/>
</dbReference>
<dbReference type="InterPro" id="IPR011009">
    <property type="entry name" value="Kinase-like_dom_sf"/>
</dbReference>
<dbReference type="Gene3D" id="2.60.40.10">
    <property type="entry name" value="Immunoglobulins"/>
    <property type="match status" value="1"/>
</dbReference>
<keyword evidence="11 17" id="KW-0472">Membrane</keyword>
<dbReference type="EMBL" id="JAACXV010000413">
    <property type="protein sequence ID" value="KAF7277787.1"/>
    <property type="molecule type" value="Genomic_DNA"/>
</dbReference>
<dbReference type="SMART" id="SM00219">
    <property type="entry name" value="TyrKc"/>
    <property type="match status" value="1"/>
</dbReference>
<dbReference type="FunFam" id="1.10.510.10:FF:000190">
    <property type="entry name" value="Proto-oncogene tyrosine-protein kinase receptor Ret"/>
    <property type="match status" value="1"/>
</dbReference>
<keyword evidence="14" id="KW-0325">Glycoprotein</keyword>
<evidence type="ECO:0000313" key="20">
    <source>
        <dbReference type="EMBL" id="KAF7277787.1"/>
    </source>
</evidence>
<dbReference type="SUPFAM" id="SSF56112">
    <property type="entry name" value="Protein kinase-like (PK-like)"/>
    <property type="match status" value="1"/>
</dbReference>
<evidence type="ECO:0000256" key="11">
    <source>
        <dbReference type="ARBA" id="ARBA00023136"/>
    </source>
</evidence>
<evidence type="ECO:0000256" key="3">
    <source>
        <dbReference type="ARBA" id="ARBA00022679"/>
    </source>
</evidence>
<comment type="caution">
    <text evidence="20">The sequence shown here is derived from an EMBL/GenBank/DDBJ whole genome shotgun (WGS) entry which is preliminary data.</text>
</comment>
<dbReference type="PROSITE" id="PS00107">
    <property type="entry name" value="PROTEIN_KINASE_ATP"/>
    <property type="match status" value="1"/>
</dbReference>
<dbReference type="InterPro" id="IPR000719">
    <property type="entry name" value="Prot_kinase_dom"/>
</dbReference>
<evidence type="ECO:0000256" key="9">
    <source>
        <dbReference type="ARBA" id="ARBA00022840"/>
    </source>
</evidence>
<comment type="catalytic activity">
    <reaction evidence="15">
        <text>L-tyrosyl-[protein] + ATP = O-phospho-L-tyrosyl-[protein] + ADP + H(+)</text>
        <dbReference type="Rhea" id="RHEA:10596"/>
        <dbReference type="Rhea" id="RHEA-COMP:10136"/>
        <dbReference type="Rhea" id="RHEA-COMP:20101"/>
        <dbReference type="ChEBI" id="CHEBI:15378"/>
        <dbReference type="ChEBI" id="CHEBI:30616"/>
        <dbReference type="ChEBI" id="CHEBI:46858"/>
        <dbReference type="ChEBI" id="CHEBI:61978"/>
        <dbReference type="ChEBI" id="CHEBI:456216"/>
        <dbReference type="EC" id="2.7.10.1"/>
    </reaction>
</comment>
<evidence type="ECO:0000256" key="6">
    <source>
        <dbReference type="ARBA" id="ARBA00022737"/>
    </source>
</evidence>
<dbReference type="InterPro" id="IPR008266">
    <property type="entry name" value="Tyr_kinase_AS"/>
</dbReference>
<dbReference type="EC" id="2.7.10.1" evidence="2"/>
<accession>A0A834IAW6</accession>
<feature type="signal peptide" evidence="18">
    <location>
        <begin position="1"/>
        <end position="20"/>
    </location>
</feature>
<evidence type="ECO:0000256" key="4">
    <source>
        <dbReference type="ARBA" id="ARBA00022692"/>
    </source>
</evidence>
<keyword evidence="13" id="KW-0675">Receptor</keyword>
<dbReference type="InterPro" id="IPR054166">
    <property type="entry name" value="Tor_FN3_3nd"/>
</dbReference>
<evidence type="ECO:0000256" key="10">
    <source>
        <dbReference type="ARBA" id="ARBA00022989"/>
    </source>
</evidence>
<evidence type="ECO:0000256" key="8">
    <source>
        <dbReference type="ARBA" id="ARBA00022777"/>
    </source>
</evidence>
<dbReference type="PROSITE" id="PS50011">
    <property type="entry name" value="PROTEIN_KINASE_DOM"/>
    <property type="match status" value="1"/>
</dbReference>
<evidence type="ECO:0000256" key="14">
    <source>
        <dbReference type="ARBA" id="ARBA00023180"/>
    </source>
</evidence>
<feature type="transmembrane region" description="Helical" evidence="17">
    <location>
        <begin position="377"/>
        <end position="398"/>
    </location>
</feature>
<feature type="binding site" evidence="16">
    <location>
        <position position="465"/>
    </location>
    <ligand>
        <name>ATP</name>
        <dbReference type="ChEBI" id="CHEBI:30616"/>
    </ligand>
</feature>
<keyword evidence="9 16" id="KW-0067">ATP-binding</keyword>
<dbReference type="InterPro" id="IPR003961">
    <property type="entry name" value="FN3_dom"/>
</dbReference>
<dbReference type="OrthoDB" id="3256376at2759"/>
<dbReference type="CDD" id="cd00063">
    <property type="entry name" value="FN3"/>
    <property type="match status" value="1"/>
</dbReference>
<dbReference type="CDD" id="cd00192">
    <property type="entry name" value="PTKc"/>
    <property type="match status" value="1"/>
</dbReference>
<reference evidence="20" key="1">
    <citation type="submission" date="2020-08" db="EMBL/GenBank/DDBJ databases">
        <title>Genome sequencing and assembly of the red palm weevil Rhynchophorus ferrugineus.</title>
        <authorList>
            <person name="Dias G.B."/>
            <person name="Bergman C.M."/>
            <person name="Manee M."/>
        </authorList>
    </citation>
    <scope>NUCLEOTIDE SEQUENCE</scope>
    <source>
        <strain evidence="20">AA-2017</strain>
        <tissue evidence="20">Whole larva</tissue>
    </source>
</reference>
<evidence type="ECO:0000256" key="15">
    <source>
        <dbReference type="ARBA" id="ARBA00051243"/>
    </source>
</evidence>
<dbReference type="SMART" id="SM00060">
    <property type="entry name" value="FN3"/>
    <property type="match status" value="2"/>
</dbReference>
<name>A0A834IAW6_RHYFE</name>
<dbReference type="InterPro" id="IPR017441">
    <property type="entry name" value="Protein_kinase_ATP_BS"/>
</dbReference>
<evidence type="ECO:0000256" key="13">
    <source>
        <dbReference type="ARBA" id="ARBA00023170"/>
    </source>
</evidence>
<organism evidence="20 21">
    <name type="scientific">Rhynchophorus ferrugineus</name>
    <name type="common">Red palm weevil</name>
    <name type="synonym">Curculio ferrugineus</name>
    <dbReference type="NCBI Taxonomy" id="354439"/>
    <lineage>
        <taxon>Eukaryota</taxon>
        <taxon>Metazoa</taxon>
        <taxon>Ecdysozoa</taxon>
        <taxon>Arthropoda</taxon>
        <taxon>Hexapoda</taxon>
        <taxon>Insecta</taxon>
        <taxon>Pterygota</taxon>
        <taxon>Neoptera</taxon>
        <taxon>Endopterygota</taxon>
        <taxon>Coleoptera</taxon>
        <taxon>Polyphaga</taxon>
        <taxon>Cucujiformia</taxon>
        <taxon>Curculionidae</taxon>
        <taxon>Dryophthorinae</taxon>
        <taxon>Rhynchophorus</taxon>
    </lineage>
</organism>
<keyword evidence="3" id="KW-0808">Transferase</keyword>
<evidence type="ECO:0000256" key="12">
    <source>
        <dbReference type="ARBA" id="ARBA00023137"/>
    </source>
</evidence>
<dbReference type="Proteomes" id="UP000625711">
    <property type="component" value="Unassembled WGS sequence"/>
</dbReference>
<evidence type="ECO:0000256" key="17">
    <source>
        <dbReference type="SAM" id="Phobius"/>
    </source>
</evidence>
<keyword evidence="21" id="KW-1185">Reference proteome</keyword>
<keyword evidence="6" id="KW-0677">Repeat</keyword>
<evidence type="ECO:0000259" key="19">
    <source>
        <dbReference type="PROSITE" id="PS50011"/>
    </source>
</evidence>
<dbReference type="Gene3D" id="1.10.510.10">
    <property type="entry name" value="Transferase(Phosphotransferase) domain 1"/>
    <property type="match status" value="1"/>
</dbReference>
<sequence length="768" mass="88384">MYVIHIVCVFLSIVVSVVKSEDYTTSICLDCFLNSENRRCHAPLCRGHGNNCSKSYNLDLATDSSLQPLLLCREETSLVIQWMQNNDPYIIRYSKLGSSKYRITSLSSCNYKTLTGLTPGTSYVVEVFSFLDQQRLYKSHSIIAETRTHLAIRRPVEKLRYTLVFHNDFYLANLQWTQGQDLSCLYKVIWHKKGNSLMHRKFNIQNVNITQEKDRMLLFSISPLEMGSKYNVEVSSENEKGTRESPIKVLQISVPSCLATYKNFSICPPDMPENLTAVKYFTDDNPGMTYKLQLYWNKPIFFPDFYNATLVSNSSLVSQILPGNSTEVAFQILTADLSYYVRLTACSLTGTKSNPAFVRISDSKRVIQSNRTTYSEIWIWVVTIIFIFAIILSCWLFGNKITDAFKKRLEKLDEIGVKFARDNFDREIDESKLLMDKIIGVGAFGVVQRAYCYTSGHNKVVVAAKMLKEQPTEEQLRQFYAEIEIMRSVPKHPHIIHLIGVVTKSRPNNPLLLVEYCSNGDLHTFLKKVWLVLENKENHRLKARESGLASKVTVQKGDENTLRWKDLLSFARQISIGMEFLSSLKMIHRDLAARNILVTEHHTLKISDFGLSRDIYVNNMYKKVTGGKLPFRWMALESLTHQIYTTESDVWSFGIVLWEIVTLGANPYPTLDAEDLIPLLKNGYRMEKPANCPDEIYCLMKQCWNSCPNLRPTFTDLRKAFDNLLEVEASYVNLMTDLTIRYENSIIHSKPDDFDRYLTQEDLRSDSN</sequence>
<keyword evidence="12" id="KW-0829">Tyrosine-protein kinase</keyword>